<dbReference type="InterPro" id="IPR006195">
    <property type="entry name" value="aa-tRNA-synth_II"/>
</dbReference>
<dbReference type="GO" id="GO:0000049">
    <property type="term" value="F:tRNA binding"/>
    <property type="evidence" value="ECO:0007669"/>
    <property type="project" value="TreeGrafter"/>
</dbReference>
<dbReference type="PROSITE" id="PS50862">
    <property type="entry name" value="AA_TRNA_LIGASE_II"/>
    <property type="match status" value="1"/>
</dbReference>
<evidence type="ECO:0000256" key="1">
    <source>
        <dbReference type="ARBA" id="ARBA00022598"/>
    </source>
</evidence>
<dbReference type="InterPro" id="IPR018149">
    <property type="entry name" value="Lys-tRNA-synth_II_C"/>
</dbReference>
<accession>A0A1F7W577</accession>
<dbReference type="EMBL" id="MGFE01000027">
    <property type="protein sequence ID" value="OGL97910.1"/>
    <property type="molecule type" value="Genomic_DNA"/>
</dbReference>
<dbReference type="PRINTS" id="PR00982">
    <property type="entry name" value="TRNASYNTHLYS"/>
</dbReference>
<gene>
    <name evidence="5" type="ORF">A2304_03220</name>
</gene>
<evidence type="ECO:0000313" key="6">
    <source>
        <dbReference type="Proteomes" id="UP000176501"/>
    </source>
</evidence>
<dbReference type="GO" id="GO:0005829">
    <property type="term" value="C:cytosol"/>
    <property type="evidence" value="ECO:0007669"/>
    <property type="project" value="TreeGrafter"/>
</dbReference>
<dbReference type="GO" id="GO:0004824">
    <property type="term" value="F:lysine-tRNA ligase activity"/>
    <property type="evidence" value="ECO:0007669"/>
    <property type="project" value="InterPro"/>
</dbReference>
<dbReference type="Gene3D" id="3.30.930.10">
    <property type="entry name" value="Bira Bifunctional Protein, Domain 2"/>
    <property type="match status" value="1"/>
</dbReference>
<dbReference type="NCBIfam" id="TIGR00462">
    <property type="entry name" value="genX"/>
    <property type="match status" value="1"/>
</dbReference>
<evidence type="ECO:0000259" key="4">
    <source>
        <dbReference type="PROSITE" id="PS50862"/>
    </source>
</evidence>
<feature type="domain" description="Aminoacyl-transfer RNA synthetases class-II family profile" evidence="4">
    <location>
        <begin position="15"/>
        <end position="315"/>
    </location>
</feature>
<dbReference type="PANTHER" id="PTHR42918:SF6">
    <property type="entry name" value="ELONGATION FACTOR P--(R)-BETA-LYSINE LIGASE"/>
    <property type="match status" value="1"/>
</dbReference>
<keyword evidence="1" id="KW-0436">Ligase</keyword>
<dbReference type="Pfam" id="PF00152">
    <property type="entry name" value="tRNA-synt_2"/>
    <property type="match status" value="1"/>
</dbReference>
<dbReference type="PANTHER" id="PTHR42918">
    <property type="entry name" value="LYSYL-TRNA SYNTHETASE"/>
    <property type="match status" value="1"/>
</dbReference>
<dbReference type="Proteomes" id="UP000176501">
    <property type="component" value="Unassembled WGS sequence"/>
</dbReference>
<dbReference type="AlphaFoldDB" id="A0A1F7W577"/>
<evidence type="ECO:0000256" key="3">
    <source>
        <dbReference type="ARBA" id="ARBA00022840"/>
    </source>
</evidence>
<organism evidence="5 6">
    <name type="scientific">Candidatus Uhrbacteria bacterium RIFOXYB2_FULL_57_15</name>
    <dbReference type="NCBI Taxonomy" id="1802422"/>
    <lineage>
        <taxon>Bacteria</taxon>
        <taxon>Candidatus Uhriibacteriota</taxon>
    </lineage>
</organism>
<name>A0A1F7W577_9BACT</name>
<evidence type="ECO:0000313" key="5">
    <source>
        <dbReference type="EMBL" id="OGL97910.1"/>
    </source>
</evidence>
<dbReference type="SUPFAM" id="SSF55681">
    <property type="entry name" value="Class II aaRS and biotin synthetases"/>
    <property type="match status" value="1"/>
</dbReference>
<reference evidence="5 6" key="1">
    <citation type="journal article" date="2016" name="Nat. Commun.">
        <title>Thousands of microbial genomes shed light on interconnected biogeochemical processes in an aquifer system.</title>
        <authorList>
            <person name="Anantharaman K."/>
            <person name="Brown C.T."/>
            <person name="Hug L.A."/>
            <person name="Sharon I."/>
            <person name="Castelle C.J."/>
            <person name="Probst A.J."/>
            <person name="Thomas B.C."/>
            <person name="Singh A."/>
            <person name="Wilkins M.J."/>
            <person name="Karaoz U."/>
            <person name="Brodie E.L."/>
            <person name="Williams K.H."/>
            <person name="Hubbard S.S."/>
            <person name="Banfield J.F."/>
        </authorList>
    </citation>
    <scope>NUCLEOTIDE SEQUENCE [LARGE SCALE GENOMIC DNA]</scope>
</reference>
<keyword evidence="2" id="KW-0547">Nucleotide-binding</keyword>
<dbReference type="GO" id="GO:0006430">
    <property type="term" value="P:lysyl-tRNA aminoacylation"/>
    <property type="evidence" value="ECO:0007669"/>
    <property type="project" value="InterPro"/>
</dbReference>
<keyword evidence="3" id="KW-0067">ATP-binding</keyword>
<dbReference type="GO" id="GO:0005524">
    <property type="term" value="F:ATP binding"/>
    <property type="evidence" value="ECO:0007669"/>
    <property type="project" value="UniProtKB-KW"/>
</dbReference>
<protein>
    <submittedName>
        <fullName evidence="5">EF-P lysine aminoacylase GenX</fullName>
    </submittedName>
</protein>
<dbReference type="InterPro" id="IPR004364">
    <property type="entry name" value="Aa-tRNA-synt_II"/>
</dbReference>
<proteinExistence type="predicted"/>
<comment type="caution">
    <text evidence="5">The sequence shown here is derived from an EMBL/GenBank/DDBJ whole genome shotgun (WGS) entry which is preliminary data.</text>
</comment>
<evidence type="ECO:0000256" key="2">
    <source>
        <dbReference type="ARBA" id="ARBA00022741"/>
    </source>
</evidence>
<dbReference type="InterPro" id="IPR004525">
    <property type="entry name" value="EpmA"/>
</dbReference>
<dbReference type="InterPro" id="IPR045864">
    <property type="entry name" value="aa-tRNA-synth_II/BPL/LPL"/>
</dbReference>
<sequence>MQRDSKEIAKEREIVNNTIRSFFHGRGYVEVETPIVVRSPGMEPNLMPLETTILEPDGTRRAAALITSPEYSMKKLLGLGFEKIFTLAKVFRNDEELGGKHNPEFSMLEWYRQGADYVECMNETEALVRMTCSAFGRGLPAFRRVRVRDLFLERVGIDLDIATAENLRAACAAHGIHIDASDTESDLFYRLFLARVEPNLGSDPVFVFDYPIHQAALSRLTADGKYGERFELYIGGLELCNAFTELVDSNEQRRRFAIEAEERHTLGKTIFPVDEELLALLPSVRQPTFGNALGIDRLHMVATGKTLIEDVLLFPARQLFKNS</sequence>